<evidence type="ECO:0000313" key="1">
    <source>
        <dbReference type="EMBL" id="KKK96884.1"/>
    </source>
</evidence>
<protein>
    <submittedName>
        <fullName evidence="1">Uncharacterized protein</fullName>
    </submittedName>
</protein>
<name>A0A0F9C364_9ZZZZ</name>
<proteinExistence type="predicted"/>
<gene>
    <name evidence="1" type="ORF">LCGC14_2658290</name>
</gene>
<accession>A0A0F9C364</accession>
<comment type="caution">
    <text evidence="1">The sequence shown here is derived from an EMBL/GenBank/DDBJ whole genome shotgun (WGS) entry which is preliminary data.</text>
</comment>
<reference evidence="1" key="1">
    <citation type="journal article" date="2015" name="Nature">
        <title>Complex archaea that bridge the gap between prokaryotes and eukaryotes.</title>
        <authorList>
            <person name="Spang A."/>
            <person name="Saw J.H."/>
            <person name="Jorgensen S.L."/>
            <person name="Zaremba-Niedzwiedzka K."/>
            <person name="Martijn J."/>
            <person name="Lind A.E."/>
            <person name="van Eijk R."/>
            <person name="Schleper C."/>
            <person name="Guy L."/>
            <person name="Ettema T.J."/>
        </authorList>
    </citation>
    <scope>NUCLEOTIDE SEQUENCE</scope>
</reference>
<sequence length="256" mass="28718">MYKCILSIVVQVSFGISVLFAQPENSYDPWIWESEPPEDCPFERSTEIVGVALTKNYRHYKLKNGRSFADTWYPTWAANDTMYSPWTDGVCPRLDGSWDGSQSGHFNYDKEIVYNVGGKHPMQATTGQAVMVGDNPLDMHIYSLGTYSGDPAPYNGRYPCGSLVYDGIWYYGSYCLAPAGSAKIGDFVYNWPWLGPMVGFRTSSDYGITWEDTPHTPDSSLFGETGMWGYPVKFGAPHFVDFGKNMEHSPDGKAYL</sequence>
<feature type="non-terminal residue" evidence="1">
    <location>
        <position position="256"/>
    </location>
</feature>
<organism evidence="1">
    <name type="scientific">marine sediment metagenome</name>
    <dbReference type="NCBI Taxonomy" id="412755"/>
    <lineage>
        <taxon>unclassified sequences</taxon>
        <taxon>metagenomes</taxon>
        <taxon>ecological metagenomes</taxon>
    </lineage>
</organism>
<dbReference type="AlphaFoldDB" id="A0A0F9C364"/>
<dbReference type="EMBL" id="LAZR01046288">
    <property type="protein sequence ID" value="KKK96884.1"/>
    <property type="molecule type" value="Genomic_DNA"/>
</dbReference>